<protein>
    <submittedName>
        <fullName evidence="3">HAD family hydrolase</fullName>
    </submittedName>
</protein>
<reference evidence="3 4" key="1">
    <citation type="submission" date="2019-01" db="EMBL/GenBank/DDBJ databases">
        <authorList>
            <person name="Deng T."/>
        </authorList>
    </citation>
    <scope>NUCLEOTIDE SEQUENCE [LARGE SCALE GENOMIC DNA]</scope>
    <source>
        <strain evidence="3 4">F8825</strain>
    </source>
</reference>
<keyword evidence="2" id="KW-0460">Magnesium</keyword>
<dbReference type="EMBL" id="SDVB01000101">
    <property type="protein sequence ID" value="RYC23966.1"/>
    <property type="molecule type" value="Genomic_DNA"/>
</dbReference>
<dbReference type="SUPFAM" id="SSF56784">
    <property type="entry name" value="HAD-like"/>
    <property type="match status" value="1"/>
</dbReference>
<dbReference type="Gene3D" id="3.40.50.1000">
    <property type="entry name" value="HAD superfamily/HAD-like"/>
    <property type="match status" value="1"/>
</dbReference>
<evidence type="ECO:0000256" key="1">
    <source>
        <dbReference type="ARBA" id="ARBA00022801"/>
    </source>
</evidence>
<sequence length="424" mass="46802">MNVLSAMPGVLTGSTEDPDLALAGRHCPLLRFDDREPFRPLAAGYAVYRGEMQSVSSKFTIRPVADHVIEYAIWYDWYIQHLYDLEHVWVHVDAAGRVVKVEASRHGARRIMTRPDGSSPVEGPRPVLYLEPGKHAHWADPGEMRAKAGLLIEGMCGAFAGAQGVHLSNRFSDRGLIGASALENRLAALKLKRMRFTPAWRFGRDSDAGEGLALVPWPQLEAWIPQRVSSLVASLPATVPHLAAVFLDCGDTLVDESTEEKISGTEVVLKAALIPGAGEVVEQLSRSGYRLALVADGPRATFENVLGARGLWERFEAHVISGDVGELKPSQKMFSAAMEALGLTEAERVRSVMVGNNLERDILGANRFGMMSVFLSWSTRRSHAPRLRRERPLFTISHIWKLPELLERIELSLPAVQTRPEVSP</sequence>
<gene>
    <name evidence="3" type="ORF">EUU22_02540</name>
</gene>
<keyword evidence="4" id="KW-1185">Reference proteome</keyword>
<evidence type="ECO:0000256" key="2">
    <source>
        <dbReference type="ARBA" id="ARBA00022842"/>
    </source>
</evidence>
<name>A0A4Q2TXM2_9HYPH</name>
<dbReference type="RefSeq" id="WP_129330534.1">
    <property type="nucleotide sequence ID" value="NZ_SDVB01000101.1"/>
</dbReference>
<accession>A0A4Q2TXM2</accession>
<keyword evidence="1 3" id="KW-0378">Hydrolase</keyword>
<dbReference type="Proteomes" id="UP000291088">
    <property type="component" value="Unassembled WGS sequence"/>
</dbReference>
<dbReference type="InterPro" id="IPR023214">
    <property type="entry name" value="HAD_sf"/>
</dbReference>
<dbReference type="PANTHER" id="PTHR46470">
    <property type="entry name" value="N-ACYLNEURAMINATE-9-PHOSPHATASE"/>
    <property type="match status" value="1"/>
</dbReference>
<evidence type="ECO:0000313" key="4">
    <source>
        <dbReference type="Proteomes" id="UP000291088"/>
    </source>
</evidence>
<dbReference type="AlphaFoldDB" id="A0A4Q2TXM2"/>
<dbReference type="GO" id="GO:0016787">
    <property type="term" value="F:hydrolase activity"/>
    <property type="evidence" value="ECO:0007669"/>
    <property type="project" value="UniProtKB-KW"/>
</dbReference>
<comment type="caution">
    <text evidence="3">The sequence shown here is derived from an EMBL/GenBank/DDBJ whole genome shotgun (WGS) entry which is preliminary data.</text>
</comment>
<dbReference type="OrthoDB" id="367448at2"/>
<dbReference type="InterPro" id="IPR036412">
    <property type="entry name" value="HAD-like_sf"/>
</dbReference>
<organism evidence="3 4">
    <name type="scientific">Ciceribacter ferrooxidans</name>
    <dbReference type="NCBI Taxonomy" id="2509717"/>
    <lineage>
        <taxon>Bacteria</taxon>
        <taxon>Pseudomonadati</taxon>
        <taxon>Pseudomonadota</taxon>
        <taxon>Alphaproteobacteria</taxon>
        <taxon>Hyphomicrobiales</taxon>
        <taxon>Rhizobiaceae</taxon>
        <taxon>Ciceribacter</taxon>
    </lineage>
</organism>
<dbReference type="Pfam" id="PF13419">
    <property type="entry name" value="HAD_2"/>
    <property type="match status" value="1"/>
</dbReference>
<proteinExistence type="predicted"/>
<dbReference type="InterPro" id="IPR041492">
    <property type="entry name" value="HAD_2"/>
</dbReference>
<evidence type="ECO:0000313" key="3">
    <source>
        <dbReference type="EMBL" id="RYC23966.1"/>
    </source>
</evidence>
<dbReference type="InterPro" id="IPR051400">
    <property type="entry name" value="HAD-like_hydrolase"/>
</dbReference>